<reference evidence="1 2" key="1">
    <citation type="submission" date="2015-09" db="EMBL/GenBank/DDBJ databases">
        <title>Trachymyrmex zeteki WGS genome.</title>
        <authorList>
            <person name="Nygaard S."/>
            <person name="Hu H."/>
            <person name="Boomsma J."/>
            <person name="Zhang G."/>
        </authorList>
    </citation>
    <scope>NUCLEOTIDE SEQUENCE [LARGE SCALE GENOMIC DNA]</scope>
    <source>
        <strain evidence="1">Tzet28-1</strain>
        <tissue evidence="1">Whole body</tissue>
    </source>
</reference>
<name>A0A151XIH9_9HYME</name>
<organism evidence="1 2">
    <name type="scientific">Mycetomoellerius zeteki</name>
    <dbReference type="NCBI Taxonomy" id="64791"/>
    <lineage>
        <taxon>Eukaryota</taxon>
        <taxon>Metazoa</taxon>
        <taxon>Ecdysozoa</taxon>
        <taxon>Arthropoda</taxon>
        <taxon>Hexapoda</taxon>
        <taxon>Insecta</taxon>
        <taxon>Pterygota</taxon>
        <taxon>Neoptera</taxon>
        <taxon>Endopterygota</taxon>
        <taxon>Hymenoptera</taxon>
        <taxon>Apocrita</taxon>
        <taxon>Aculeata</taxon>
        <taxon>Formicoidea</taxon>
        <taxon>Formicidae</taxon>
        <taxon>Myrmicinae</taxon>
        <taxon>Mycetomoellerius</taxon>
    </lineage>
</organism>
<sequence>MQSMLSAKFLVVPNVRTLRLDAFYTSDALQKLFTLVAGKKGSRYIEGEGAIEPTTGFFQARMSSLNYTGCPCCYGNPRRKAGHALFFSFARRPEEAETKRGAQECIGCRPLNYGISESFSPACDNDECSECAALERDIFSRIAVGSSTLKLLENRSRDDHYSHFSPIACHIETIPNER</sequence>
<keyword evidence="2" id="KW-1185">Reference proteome</keyword>
<evidence type="ECO:0000313" key="1">
    <source>
        <dbReference type="EMBL" id="KYQ60212.1"/>
    </source>
</evidence>
<dbReference type="Proteomes" id="UP000075809">
    <property type="component" value="Unassembled WGS sequence"/>
</dbReference>
<proteinExistence type="predicted"/>
<accession>A0A151XIH9</accession>
<evidence type="ECO:0000313" key="2">
    <source>
        <dbReference type="Proteomes" id="UP000075809"/>
    </source>
</evidence>
<gene>
    <name evidence="1" type="ORF">ALC60_00620</name>
</gene>
<protein>
    <submittedName>
        <fullName evidence="1">Uncharacterized protein</fullName>
    </submittedName>
</protein>
<dbReference type="EMBL" id="KQ982080">
    <property type="protein sequence ID" value="KYQ60212.1"/>
    <property type="molecule type" value="Genomic_DNA"/>
</dbReference>
<dbReference type="AlphaFoldDB" id="A0A151XIH9"/>